<keyword evidence="1" id="KW-0732">Signal</keyword>
<feature type="chain" id="PRO_5043565494" description="5-formyltetrahydrofolate cyclo-ligase" evidence="1">
    <location>
        <begin position="17"/>
        <end position="224"/>
    </location>
</feature>
<comment type="caution">
    <text evidence="2">The sequence shown here is derived from an EMBL/GenBank/DDBJ whole genome shotgun (WGS) entry which is preliminary data.</text>
</comment>
<evidence type="ECO:0000313" key="3">
    <source>
        <dbReference type="Proteomes" id="UP000063236"/>
    </source>
</evidence>
<dbReference type="Proteomes" id="UP000063236">
    <property type="component" value="Unassembled WGS sequence"/>
</dbReference>
<gene>
    <name evidence="2" type="ORF">WL88_30710</name>
</gene>
<proteinExistence type="predicted"/>
<reference evidence="2 3" key="1">
    <citation type="submission" date="2015-11" db="EMBL/GenBank/DDBJ databases">
        <title>Expanding the genomic diversity of Burkholderia species for the development of highly accurate diagnostics.</title>
        <authorList>
            <person name="Sahl J."/>
            <person name="Keim P."/>
            <person name="Wagner D."/>
        </authorList>
    </citation>
    <scope>NUCLEOTIDE SEQUENCE [LARGE SCALE GENOMIC DNA]</scope>
    <source>
        <strain evidence="2 3">MSMB378WGS</strain>
    </source>
</reference>
<sequence length="224" mass="24517">MITSIACRRWLVAALAACGVSLSGCQQQKAYQSLPSHEDEALKAFTREQSYDEAVSGFMITEDRTKLIVLGRPVHIALDLPDTLRSALSSGYRKTLRWMFVDFRAVGGHVKGHYRVVLPRDASTSDRLAAIADGFVKVQDDLALEGNIVGMRYSTQGFDMPSAMTGHLLDRPYTIYARHVTMSIVGLDLAMQRTPITAAADGTLAFDGTKLVPVELAVIQASRQ</sequence>
<feature type="signal peptide" evidence="1">
    <location>
        <begin position="1"/>
        <end position="16"/>
    </location>
</feature>
<evidence type="ECO:0008006" key="4">
    <source>
        <dbReference type="Google" id="ProtNLM"/>
    </source>
</evidence>
<evidence type="ECO:0000313" key="2">
    <source>
        <dbReference type="EMBL" id="KWF44155.1"/>
    </source>
</evidence>
<dbReference type="EMBL" id="LPJV01000068">
    <property type="protein sequence ID" value="KWF44155.1"/>
    <property type="molecule type" value="Genomic_DNA"/>
</dbReference>
<dbReference type="RefSeq" id="WP_060202441.1">
    <property type="nucleotide sequence ID" value="NZ_LPJS01000043.1"/>
</dbReference>
<accession>A0AAW3P6Q9</accession>
<dbReference type="AlphaFoldDB" id="A0AAW3P6Q9"/>
<name>A0AAW3P6Q9_9BURK</name>
<organism evidence="2 3">
    <name type="scientific">Burkholderia diffusa</name>
    <dbReference type="NCBI Taxonomy" id="488732"/>
    <lineage>
        <taxon>Bacteria</taxon>
        <taxon>Pseudomonadati</taxon>
        <taxon>Pseudomonadota</taxon>
        <taxon>Betaproteobacteria</taxon>
        <taxon>Burkholderiales</taxon>
        <taxon>Burkholderiaceae</taxon>
        <taxon>Burkholderia</taxon>
        <taxon>Burkholderia cepacia complex</taxon>
    </lineage>
</organism>
<evidence type="ECO:0000256" key="1">
    <source>
        <dbReference type="SAM" id="SignalP"/>
    </source>
</evidence>
<protein>
    <recommendedName>
        <fullName evidence="4">5-formyltetrahydrofolate cyclo-ligase</fullName>
    </recommendedName>
</protein>